<protein>
    <recommendedName>
        <fullName evidence="2">Retrotransposon gag domain-containing protein</fullName>
    </recommendedName>
</protein>
<dbReference type="PANTHER" id="PTHR32108:SF5">
    <property type="entry name" value="DYNACTIN SUBUNIT 1-LIKE"/>
    <property type="match status" value="1"/>
</dbReference>
<feature type="region of interest" description="Disordered" evidence="1">
    <location>
        <begin position="369"/>
        <end position="391"/>
    </location>
</feature>
<dbReference type="Pfam" id="PF03732">
    <property type="entry name" value="Retrotrans_gag"/>
    <property type="match status" value="1"/>
</dbReference>
<gene>
    <name evidence="4" type="primary">LOC121222105</name>
</gene>
<dbReference type="GeneID" id="121222105"/>
<dbReference type="PANTHER" id="PTHR32108">
    <property type="entry name" value="DNA-DIRECTED RNA POLYMERASE SUBUNIT ALPHA"/>
    <property type="match status" value="1"/>
</dbReference>
<name>A0ABM3AUC0_GOSHI</name>
<organism evidence="3 4">
    <name type="scientific">Gossypium hirsutum</name>
    <name type="common">Upland cotton</name>
    <name type="synonym">Gossypium mexicanum</name>
    <dbReference type="NCBI Taxonomy" id="3635"/>
    <lineage>
        <taxon>Eukaryota</taxon>
        <taxon>Viridiplantae</taxon>
        <taxon>Streptophyta</taxon>
        <taxon>Embryophyta</taxon>
        <taxon>Tracheophyta</taxon>
        <taxon>Spermatophyta</taxon>
        <taxon>Magnoliopsida</taxon>
        <taxon>eudicotyledons</taxon>
        <taxon>Gunneridae</taxon>
        <taxon>Pentapetalae</taxon>
        <taxon>rosids</taxon>
        <taxon>malvids</taxon>
        <taxon>Malvales</taxon>
        <taxon>Malvaceae</taxon>
        <taxon>Malvoideae</taxon>
        <taxon>Gossypium</taxon>
    </lineage>
</organism>
<proteinExistence type="predicted"/>
<dbReference type="RefSeq" id="XP_040957947.1">
    <property type="nucleotide sequence ID" value="XM_041102013.1"/>
</dbReference>
<dbReference type="Proteomes" id="UP000818029">
    <property type="component" value="Chromosome D10"/>
</dbReference>
<evidence type="ECO:0000256" key="1">
    <source>
        <dbReference type="SAM" id="MobiDB-lite"/>
    </source>
</evidence>
<sequence length="448" mass="52222">MDQRLEKLEQFQKETQDHIQQQMKGQLEKIQQRLMDKMEESQGSMMTKLTRLLTKRKDKGKSPVTNIEEEGEDGLQYPPGFTPLHVQHQTEVYPRKSSVTIRPQQFQVDASRSMNFQVGSGFSLKNNPTNPIIPDFDEAVEKERTKEELPKQLEERWKWIEEKFKAMETTEKCHGIDAKDLSLVPDLVLPYKFKVPNFEKNDGTSCPKAHITMFCRRMAGYVNNEQLLIHCFQDNLTGAASKWYNQLSRAKISSWRDLAQAFMKQYSHVAEMVPDRITLQNMENKSNEGFRQYAQRWREVAVQVQLPLIEREMVMLFINTLKASFITHMLGRAERLMLEEITEIKPQRKKNEVNSVNTYSKSITVNQPRKLVTNQQGSSRQESGVKPGTEKLQFTPIPMSYKELYQSLFDAHVVAPHYLKPPQPPYPKWYNANAQFEFLSLRALAELK</sequence>
<dbReference type="InterPro" id="IPR005162">
    <property type="entry name" value="Retrotrans_gag_dom"/>
</dbReference>
<keyword evidence="3" id="KW-1185">Reference proteome</keyword>
<evidence type="ECO:0000313" key="4">
    <source>
        <dbReference type="RefSeq" id="XP_040957947.1"/>
    </source>
</evidence>
<reference evidence="3" key="1">
    <citation type="journal article" date="2020" name="Nat. Genet.">
        <title>Genomic diversifications of five Gossypium allopolyploid species and their impact on cotton improvement.</title>
        <authorList>
            <person name="Chen Z.J."/>
            <person name="Sreedasyam A."/>
            <person name="Ando A."/>
            <person name="Song Q."/>
            <person name="De Santiago L.M."/>
            <person name="Hulse-Kemp A.M."/>
            <person name="Ding M."/>
            <person name="Ye W."/>
            <person name="Kirkbride R.C."/>
            <person name="Jenkins J."/>
            <person name="Plott C."/>
            <person name="Lovell J."/>
            <person name="Lin Y.M."/>
            <person name="Vaughn R."/>
            <person name="Liu B."/>
            <person name="Simpson S."/>
            <person name="Scheffler B.E."/>
            <person name="Wen L."/>
            <person name="Saski C.A."/>
            <person name="Grover C.E."/>
            <person name="Hu G."/>
            <person name="Conover J.L."/>
            <person name="Carlson J.W."/>
            <person name="Shu S."/>
            <person name="Boston L.B."/>
            <person name="Williams M."/>
            <person name="Peterson D.G."/>
            <person name="McGee K."/>
            <person name="Jones D.C."/>
            <person name="Wendel J.F."/>
            <person name="Stelly D.M."/>
            <person name="Grimwood J."/>
            <person name="Schmutz J."/>
        </authorList>
    </citation>
    <scope>NUCLEOTIDE SEQUENCE [LARGE SCALE GENOMIC DNA]</scope>
    <source>
        <strain evidence="3">cv. TM-1</strain>
    </source>
</reference>
<feature type="region of interest" description="Disordered" evidence="1">
    <location>
        <begin position="55"/>
        <end position="80"/>
    </location>
</feature>
<feature type="compositionally biased region" description="Polar residues" evidence="1">
    <location>
        <begin position="369"/>
        <end position="382"/>
    </location>
</feature>
<accession>A0ABM3AUC0</accession>
<evidence type="ECO:0000313" key="3">
    <source>
        <dbReference type="Proteomes" id="UP000818029"/>
    </source>
</evidence>
<evidence type="ECO:0000259" key="2">
    <source>
        <dbReference type="Pfam" id="PF03732"/>
    </source>
</evidence>
<reference evidence="4" key="2">
    <citation type="submission" date="2025-08" db="UniProtKB">
        <authorList>
            <consortium name="RefSeq"/>
        </authorList>
    </citation>
    <scope>IDENTIFICATION</scope>
</reference>
<feature type="domain" description="Retrotransposon gag" evidence="2">
    <location>
        <begin position="234"/>
        <end position="322"/>
    </location>
</feature>